<dbReference type="Gene3D" id="3.40.30.10">
    <property type="entry name" value="Glutaredoxin"/>
    <property type="match status" value="1"/>
</dbReference>
<protein>
    <submittedName>
        <fullName evidence="2">Alkyl hydroperoxide reductase</fullName>
    </submittedName>
</protein>
<dbReference type="PROSITE" id="PS51352">
    <property type="entry name" value="THIOREDOXIN_2"/>
    <property type="match status" value="1"/>
</dbReference>
<feature type="domain" description="Thioredoxin" evidence="1">
    <location>
        <begin position="49"/>
        <end position="186"/>
    </location>
</feature>
<dbReference type="SUPFAM" id="SSF52833">
    <property type="entry name" value="Thioredoxin-like"/>
    <property type="match status" value="1"/>
</dbReference>
<dbReference type="InterPro" id="IPR036249">
    <property type="entry name" value="Thioredoxin-like_sf"/>
</dbReference>
<evidence type="ECO:0000313" key="3">
    <source>
        <dbReference type="Proteomes" id="UP000194641"/>
    </source>
</evidence>
<gene>
    <name evidence="2" type="ORF">HK17_00235</name>
</gene>
<comment type="caution">
    <text evidence="2">The sequence shown here is derived from an EMBL/GenBank/DDBJ whole genome shotgun (WGS) entry which is preliminary data.</text>
</comment>
<dbReference type="Proteomes" id="UP000194641">
    <property type="component" value="Unassembled WGS sequence"/>
</dbReference>
<reference evidence="3" key="1">
    <citation type="submission" date="2014-06" db="EMBL/GenBank/DDBJ databases">
        <authorList>
            <person name="Winans N.J."/>
            <person name="Newell P.D."/>
            <person name="Douglas A.E."/>
        </authorList>
    </citation>
    <scope>NUCLEOTIDE SEQUENCE [LARGE SCALE GENOMIC DNA]</scope>
</reference>
<name>A0A252AYT4_9PROT</name>
<evidence type="ECO:0000313" key="2">
    <source>
        <dbReference type="EMBL" id="OUI97072.1"/>
    </source>
</evidence>
<accession>A0A252AYT4</accession>
<dbReference type="EMBL" id="JOPA01000001">
    <property type="protein sequence ID" value="OUI97072.1"/>
    <property type="molecule type" value="Genomic_DNA"/>
</dbReference>
<dbReference type="RefSeq" id="WP_086658503.1">
    <property type="nucleotide sequence ID" value="NZ_JBJJWX010000018.1"/>
</dbReference>
<dbReference type="InterPro" id="IPR013766">
    <property type="entry name" value="Thioredoxin_domain"/>
</dbReference>
<proteinExistence type="predicted"/>
<sequence length="197" mass="20998">MLTVLIVSTLFLTVCILALGLAVFVLARQIGVLHERLAPIGLQPVLAGLQVGQAIPQLTARTVQDTPFRIGGTNPDGRPMMLMFVSADCPVCKRALPFAQSVTQANNIDLVLVGEGEVAALVAMANRSPLNGVPLLISNELLLLMQIGRLPTMVVLSPDCVITARDVASNRREIETLVATLPQARLPQIKESLHAAV</sequence>
<organism evidence="2 3">
    <name type="scientific">Acetobacter indonesiensis</name>
    <dbReference type="NCBI Taxonomy" id="104101"/>
    <lineage>
        <taxon>Bacteria</taxon>
        <taxon>Pseudomonadati</taxon>
        <taxon>Pseudomonadota</taxon>
        <taxon>Alphaproteobacteria</taxon>
        <taxon>Acetobacterales</taxon>
        <taxon>Acetobacteraceae</taxon>
        <taxon>Acetobacter</taxon>
    </lineage>
</organism>
<evidence type="ECO:0000259" key="1">
    <source>
        <dbReference type="PROSITE" id="PS51352"/>
    </source>
</evidence>
<dbReference type="AlphaFoldDB" id="A0A252AYT4"/>